<evidence type="ECO:0000256" key="4">
    <source>
        <dbReference type="ARBA" id="ARBA00022490"/>
    </source>
</evidence>
<dbReference type="InterPro" id="IPR013785">
    <property type="entry name" value="Aldolase_TIM"/>
</dbReference>
<dbReference type="GO" id="GO:0008676">
    <property type="term" value="F:3-deoxy-8-phosphooctulonate synthase activity"/>
    <property type="evidence" value="ECO:0007669"/>
    <property type="project" value="UniProtKB-EC"/>
</dbReference>
<evidence type="ECO:0000313" key="8">
    <source>
        <dbReference type="EMBL" id="SVA18042.1"/>
    </source>
</evidence>
<dbReference type="AlphaFoldDB" id="A0A381TPN0"/>
<dbReference type="PANTHER" id="PTHR21057">
    <property type="entry name" value="PHOSPHO-2-DEHYDRO-3-DEOXYHEPTONATE ALDOLASE"/>
    <property type="match status" value="1"/>
</dbReference>
<dbReference type="Gene3D" id="3.20.20.70">
    <property type="entry name" value="Aldolase class I"/>
    <property type="match status" value="1"/>
</dbReference>
<dbReference type="GO" id="GO:0005737">
    <property type="term" value="C:cytoplasm"/>
    <property type="evidence" value="ECO:0007669"/>
    <property type="project" value="UniProtKB-SubCell"/>
</dbReference>
<proteinExistence type="inferred from homology"/>
<comment type="subcellular location">
    <subcellularLocation>
        <location evidence="1">Cytoplasm</location>
    </subcellularLocation>
</comment>
<feature type="domain" description="DAHP synthetase I/KDSA" evidence="7">
    <location>
        <begin position="8"/>
        <end position="129"/>
    </location>
</feature>
<dbReference type="SUPFAM" id="SSF51569">
    <property type="entry name" value="Aldolase"/>
    <property type="match status" value="1"/>
</dbReference>
<dbReference type="EC" id="2.5.1.55" evidence="3"/>
<sequence length="131" mass="13882">MINTVKIGETVEYGAGTLGLIAGPCVIESRDHCLRIATEAARITGELGLPFVFKASFDKANRTSIDSYRGPGLEAGLEILAEVRDTVRVPVATDVHAVDQVEAVANTVDMIQIPAFLSRQTDLLLAAAESG</sequence>
<keyword evidence="5" id="KW-0808">Transferase</keyword>
<dbReference type="InterPro" id="IPR006218">
    <property type="entry name" value="DAHP1/KDSA"/>
</dbReference>
<evidence type="ECO:0000256" key="2">
    <source>
        <dbReference type="ARBA" id="ARBA00010499"/>
    </source>
</evidence>
<gene>
    <name evidence="8" type="ORF">METZ01_LOCUS70896</name>
</gene>
<evidence type="ECO:0000256" key="3">
    <source>
        <dbReference type="ARBA" id="ARBA00012693"/>
    </source>
</evidence>
<evidence type="ECO:0000256" key="1">
    <source>
        <dbReference type="ARBA" id="ARBA00004496"/>
    </source>
</evidence>
<protein>
    <recommendedName>
        <fullName evidence="3">3-deoxy-8-phosphooctulonate synthase</fullName>
        <ecNumber evidence="3">2.5.1.55</ecNumber>
    </recommendedName>
</protein>
<comment type="catalytic activity">
    <reaction evidence="6">
        <text>D-arabinose 5-phosphate + phosphoenolpyruvate + H2O = 3-deoxy-alpha-D-manno-2-octulosonate-8-phosphate + phosphate</text>
        <dbReference type="Rhea" id="RHEA:14053"/>
        <dbReference type="ChEBI" id="CHEBI:15377"/>
        <dbReference type="ChEBI" id="CHEBI:43474"/>
        <dbReference type="ChEBI" id="CHEBI:57693"/>
        <dbReference type="ChEBI" id="CHEBI:58702"/>
        <dbReference type="ChEBI" id="CHEBI:85985"/>
        <dbReference type="EC" id="2.5.1.55"/>
    </reaction>
</comment>
<comment type="similarity">
    <text evidence="2">Belongs to the KdsA family.</text>
</comment>
<keyword evidence="4" id="KW-0963">Cytoplasm</keyword>
<organism evidence="8">
    <name type="scientific">marine metagenome</name>
    <dbReference type="NCBI Taxonomy" id="408172"/>
    <lineage>
        <taxon>unclassified sequences</taxon>
        <taxon>metagenomes</taxon>
        <taxon>ecological metagenomes</taxon>
    </lineage>
</organism>
<accession>A0A381TPN0</accession>
<reference evidence="8" key="1">
    <citation type="submission" date="2018-05" db="EMBL/GenBank/DDBJ databases">
        <authorList>
            <person name="Lanie J.A."/>
            <person name="Ng W.-L."/>
            <person name="Kazmierczak K.M."/>
            <person name="Andrzejewski T.M."/>
            <person name="Davidsen T.M."/>
            <person name="Wayne K.J."/>
            <person name="Tettelin H."/>
            <person name="Glass J.I."/>
            <person name="Rusch D."/>
            <person name="Podicherti R."/>
            <person name="Tsui H.-C.T."/>
            <person name="Winkler M.E."/>
        </authorList>
    </citation>
    <scope>NUCLEOTIDE SEQUENCE</scope>
</reference>
<dbReference type="EMBL" id="UINC01004954">
    <property type="protein sequence ID" value="SVA18042.1"/>
    <property type="molecule type" value="Genomic_DNA"/>
</dbReference>
<feature type="non-terminal residue" evidence="8">
    <location>
        <position position="131"/>
    </location>
</feature>
<evidence type="ECO:0000259" key="7">
    <source>
        <dbReference type="Pfam" id="PF00793"/>
    </source>
</evidence>
<name>A0A381TPN0_9ZZZZ</name>
<dbReference type="InterPro" id="IPR006269">
    <property type="entry name" value="KDO8P_synthase"/>
</dbReference>
<evidence type="ECO:0000256" key="6">
    <source>
        <dbReference type="ARBA" id="ARBA00049112"/>
    </source>
</evidence>
<evidence type="ECO:0000256" key="5">
    <source>
        <dbReference type="ARBA" id="ARBA00022679"/>
    </source>
</evidence>
<dbReference type="Pfam" id="PF00793">
    <property type="entry name" value="DAHP_synth_1"/>
    <property type="match status" value="1"/>
</dbReference>